<reference evidence="3 5" key="1">
    <citation type="submission" date="2018-07" db="EMBL/GenBank/DDBJ databases">
        <authorList>
            <person name="Peeters C."/>
        </authorList>
    </citation>
    <scope>NUCLEOTIDE SEQUENCE [LARGE SCALE GENOMIC DNA]</scope>
    <source>
        <strain evidence="3 5">LMG 30378</strain>
    </source>
</reference>
<protein>
    <submittedName>
        <fullName evidence="4">Enoyl-CoA hydratase-related protein</fullName>
    </submittedName>
    <submittedName>
        <fullName evidence="3">Putative enoyl-CoA hydratase echA6</fullName>
        <ecNumber evidence="3">4.2.1.17</ecNumber>
    </submittedName>
</protein>
<dbReference type="Proteomes" id="UP000289465">
    <property type="component" value="Unassembled WGS sequence"/>
</dbReference>
<accession>A0A446CK40</accession>
<dbReference type="GO" id="GO:0004300">
    <property type="term" value="F:enoyl-CoA hydratase activity"/>
    <property type="evidence" value="ECO:0007669"/>
    <property type="project" value="UniProtKB-EC"/>
</dbReference>
<dbReference type="InterPro" id="IPR001753">
    <property type="entry name" value="Enoyl-CoA_hydra/iso"/>
</dbReference>
<evidence type="ECO:0000313" key="6">
    <source>
        <dbReference type="Proteomes" id="UP001456224"/>
    </source>
</evidence>
<dbReference type="OrthoDB" id="9148881at2"/>
<dbReference type="RefSeq" id="WP_129241682.1">
    <property type="nucleotide sequence ID" value="NZ_CP148753.1"/>
</dbReference>
<proteinExistence type="inferred from homology"/>
<evidence type="ECO:0000313" key="4">
    <source>
        <dbReference type="EMBL" id="WXR73308.1"/>
    </source>
</evidence>
<dbReference type="Gene3D" id="3.90.226.10">
    <property type="entry name" value="2-enoyl-CoA Hydratase, Chain A, domain 1"/>
    <property type="match status" value="1"/>
</dbReference>
<evidence type="ECO:0000256" key="1">
    <source>
        <dbReference type="ARBA" id="ARBA00005254"/>
    </source>
</evidence>
<dbReference type="EMBL" id="UFQC01000014">
    <property type="protein sequence ID" value="SSW68252.1"/>
    <property type="molecule type" value="Genomic_DNA"/>
</dbReference>
<evidence type="ECO:0000256" key="2">
    <source>
        <dbReference type="ARBA" id="ARBA00023239"/>
    </source>
</evidence>
<dbReference type="EC" id="4.2.1.17" evidence="3"/>
<dbReference type="CDD" id="cd06558">
    <property type="entry name" value="crotonase-like"/>
    <property type="match status" value="1"/>
</dbReference>
<sequence>MAIKVSQPDEDGVVTLLMDRPEKRNAFTWDMYEAFGAACDGLQGNDAVRCVVLRGAGGDFCSGSDIGGFDESRAGAEQAKVYADFTVAMFDRLKNLRHPTVACIEGVCVGGGLEIAALCDLRIAQQDARFGIPVNRIGLTLDHCELADLAAVVGHGGALEILLEGRVFGAQEALAKGLLSRVVDDAWSDACDTARRIARLAPLSNRWHKKFIRQLQSGRELTQAERDEAYACFDTEDYRVGSQAFLDKQRPRFVGR</sequence>
<dbReference type="Pfam" id="PF00378">
    <property type="entry name" value="ECH_1"/>
    <property type="match status" value="1"/>
</dbReference>
<dbReference type="AlphaFoldDB" id="A0A446CK40"/>
<gene>
    <name evidence="3" type="primary">echA6_1</name>
    <name evidence="3" type="ORF">AVE30378_02988</name>
    <name evidence="4" type="ORF">WHX56_27365</name>
</gene>
<reference evidence="4 6" key="2">
    <citation type="submission" date="2024-03" db="EMBL/GenBank/DDBJ databases">
        <title>Reference genomes for the five species model microbial community.</title>
        <authorList>
            <person name="Padfield D."/>
        </authorList>
    </citation>
    <scope>NUCLEOTIDE SEQUENCE [LARGE SCALE GENOMIC DNA]</scope>
    <source>
        <strain evidence="4 6">AB1</strain>
    </source>
</reference>
<dbReference type="Gene3D" id="1.10.12.10">
    <property type="entry name" value="Lyase 2-enoyl-coa Hydratase, Chain A, domain 2"/>
    <property type="match status" value="1"/>
</dbReference>
<dbReference type="PANTHER" id="PTHR11941">
    <property type="entry name" value="ENOYL-COA HYDRATASE-RELATED"/>
    <property type="match status" value="1"/>
</dbReference>
<comment type="similarity">
    <text evidence="1">Belongs to the enoyl-CoA hydratase/isomerase family.</text>
</comment>
<keyword evidence="2 3" id="KW-0456">Lyase</keyword>
<dbReference type="InterPro" id="IPR014748">
    <property type="entry name" value="Enoyl-CoA_hydra_C"/>
</dbReference>
<dbReference type="EMBL" id="CP148753">
    <property type="protein sequence ID" value="WXR73308.1"/>
    <property type="molecule type" value="Genomic_DNA"/>
</dbReference>
<name>A0A446CK40_9BURK</name>
<keyword evidence="6" id="KW-1185">Reference proteome</keyword>
<dbReference type="Proteomes" id="UP001456224">
    <property type="component" value="Chromosome"/>
</dbReference>
<dbReference type="GO" id="GO:0006635">
    <property type="term" value="P:fatty acid beta-oxidation"/>
    <property type="evidence" value="ECO:0007669"/>
    <property type="project" value="TreeGrafter"/>
</dbReference>
<organism evidence="3 5">
    <name type="scientific">Achromobacter veterisilvae</name>
    <dbReference type="NCBI Taxonomy" id="2069367"/>
    <lineage>
        <taxon>Bacteria</taxon>
        <taxon>Pseudomonadati</taxon>
        <taxon>Pseudomonadota</taxon>
        <taxon>Betaproteobacteria</taxon>
        <taxon>Burkholderiales</taxon>
        <taxon>Alcaligenaceae</taxon>
        <taxon>Achromobacter</taxon>
    </lineage>
</organism>
<evidence type="ECO:0000313" key="5">
    <source>
        <dbReference type="Proteomes" id="UP000289465"/>
    </source>
</evidence>
<evidence type="ECO:0000313" key="3">
    <source>
        <dbReference type="EMBL" id="SSW68252.1"/>
    </source>
</evidence>
<dbReference type="SUPFAM" id="SSF52096">
    <property type="entry name" value="ClpP/crotonase"/>
    <property type="match status" value="1"/>
</dbReference>
<dbReference type="PANTHER" id="PTHR11941:SF54">
    <property type="entry name" value="ENOYL-COA HYDRATASE, MITOCHONDRIAL"/>
    <property type="match status" value="1"/>
</dbReference>
<dbReference type="InterPro" id="IPR029045">
    <property type="entry name" value="ClpP/crotonase-like_dom_sf"/>
</dbReference>